<comment type="caution">
    <text evidence="1">The sequence shown here is derived from an EMBL/GenBank/DDBJ whole genome shotgun (WGS) entry which is preliminary data.</text>
</comment>
<evidence type="ECO:0000313" key="1">
    <source>
        <dbReference type="EMBL" id="TCO56614.1"/>
    </source>
</evidence>
<evidence type="ECO:0000313" key="2">
    <source>
        <dbReference type="Proteomes" id="UP000295680"/>
    </source>
</evidence>
<dbReference type="Proteomes" id="UP000295680">
    <property type="component" value="Unassembled WGS sequence"/>
</dbReference>
<dbReference type="SUPFAM" id="SSF55961">
    <property type="entry name" value="Bet v1-like"/>
    <property type="match status" value="1"/>
</dbReference>
<reference evidence="1 2" key="1">
    <citation type="submission" date="2019-03" db="EMBL/GenBank/DDBJ databases">
        <title>Genomic Encyclopedia of Type Strains, Phase IV (KMG-IV): sequencing the most valuable type-strain genomes for metagenomic binning, comparative biology and taxonomic classification.</title>
        <authorList>
            <person name="Goeker M."/>
        </authorList>
    </citation>
    <scope>NUCLEOTIDE SEQUENCE [LARGE SCALE GENOMIC DNA]</scope>
    <source>
        <strain evidence="1 2">DSM 45934</strain>
    </source>
</reference>
<sequence length="148" mass="16214">MTGQFEATVEIDRPVEEVFVYLSEGTNDPDFSPRVLTIEKTPDGPTQVGTVFTSTVKDAGMKTNREIRITELEPNQKIRWSETSKNIVTSREGGYDLESAGEGKTRLRIFNALEGHGIGKLLVGIALSQAKKDAPAFAQRIKTAVESS</sequence>
<dbReference type="InterPro" id="IPR023393">
    <property type="entry name" value="START-like_dom_sf"/>
</dbReference>
<dbReference type="Pfam" id="PF10604">
    <property type="entry name" value="Polyketide_cyc2"/>
    <property type="match status" value="1"/>
</dbReference>
<gene>
    <name evidence="1" type="ORF">EV192_10687</name>
</gene>
<dbReference type="EMBL" id="SLWS01000006">
    <property type="protein sequence ID" value="TCO56614.1"/>
    <property type="molecule type" value="Genomic_DNA"/>
</dbReference>
<accession>A0A4R2JCJ6</accession>
<dbReference type="AlphaFoldDB" id="A0A4R2JCJ6"/>
<dbReference type="Gene3D" id="3.30.530.20">
    <property type="match status" value="1"/>
</dbReference>
<dbReference type="InterPro" id="IPR019587">
    <property type="entry name" value="Polyketide_cyclase/dehydratase"/>
</dbReference>
<keyword evidence="2" id="KW-1185">Reference proteome</keyword>
<organism evidence="1 2">
    <name type="scientific">Actinocrispum wychmicini</name>
    <dbReference type="NCBI Taxonomy" id="1213861"/>
    <lineage>
        <taxon>Bacteria</taxon>
        <taxon>Bacillati</taxon>
        <taxon>Actinomycetota</taxon>
        <taxon>Actinomycetes</taxon>
        <taxon>Pseudonocardiales</taxon>
        <taxon>Pseudonocardiaceae</taxon>
        <taxon>Actinocrispum</taxon>
    </lineage>
</organism>
<dbReference type="OrthoDB" id="4461956at2"/>
<protein>
    <submittedName>
        <fullName evidence="1">Polyketide cyclase/dehydrase/lipid transport protein</fullName>
    </submittedName>
</protein>
<proteinExistence type="predicted"/>
<dbReference type="RefSeq" id="WP_132120055.1">
    <property type="nucleotide sequence ID" value="NZ_SLWS01000006.1"/>
</dbReference>
<name>A0A4R2JCJ6_9PSEU</name>